<protein>
    <recommendedName>
        <fullName evidence="3">Meiotic nuclear division protein 1 homolog</fullName>
    </recommendedName>
</protein>
<evidence type="ECO:0000256" key="6">
    <source>
        <dbReference type="ARBA" id="ARBA00023242"/>
    </source>
</evidence>
<dbReference type="InterPro" id="IPR040453">
    <property type="entry name" value="Mnd1_HTH"/>
</dbReference>
<sequence>SQLSSTAQITNCVTVDEKRTRMLNLFYEKKEFFSLKELEKIAPKEKGIIAQSVKEVVQSLVDDGLVDTDKIGTSIYFWAFPSKAKHTRKRKFDEASDRLEEAVKRLKNVKERLIEARVGREDTNSRQELLKKLQAAKLEEGKLLQEIQKFKDSDPEVLEQMKNEMKVLREAINRWTDNIFSLKSWCKNKFNIEENTLNKQFGIPPDLDYLD</sequence>
<keyword evidence="7" id="KW-0469">Meiosis</keyword>
<dbReference type="GO" id="GO:0007131">
    <property type="term" value="P:reciprocal meiotic recombination"/>
    <property type="evidence" value="ECO:0007669"/>
    <property type="project" value="InterPro"/>
</dbReference>
<feature type="non-terminal residue" evidence="11">
    <location>
        <position position="1"/>
    </location>
</feature>
<dbReference type="GO" id="GO:0005634">
    <property type="term" value="C:nucleus"/>
    <property type="evidence" value="ECO:0007669"/>
    <property type="project" value="UniProtKB-SubCell"/>
</dbReference>
<feature type="domain" description="Mnd1 HTH" evidence="9">
    <location>
        <begin position="22"/>
        <end position="81"/>
    </location>
</feature>
<comment type="similarity">
    <text evidence="2">Belongs to the MND1 family.</text>
</comment>
<feature type="coiled-coil region" evidence="8">
    <location>
        <begin position="89"/>
        <end position="178"/>
    </location>
</feature>
<keyword evidence="4 8" id="KW-0175">Coiled coil</keyword>
<accession>A0A1B6HSJ7</accession>
<evidence type="ECO:0000313" key="11">
    <source>
        <dbReference type="EMBL" id="JAS77658.1"/>
    </source>
</evidence>
<evidence type="ECO:0000256" key="7">
    <source>
        <dbReference type="ARBA" id="ARBA00023254"/>
    </source>
</evidence>
<reference evidence="11" key="1">
    <citation type="submission" date="2015-11" db="EMBL/GenBank/DDBJ databases">
        <title>De novo transcriptome assembly of four potential Pierce s Disease insect vectors from Arizona vineyards.</title>
        <authorList>
            <person name="Tassone E.E."/>
        </authorList>
    </citation>
    <scope>NUCLEOTIDE SEQUENCE</scope>
</reference>
<dbReference type="PANTHER" id="PTHR31398">
    <property type="entry name" value="MEIOTIC NUCLEAR DIVISION PROTEIN 1 HOMOLOG"/>
    <property type="match status" value="1"/>
</dbReference>
<evidence type="ECO:0000256" key="5">
    <source>
        <dbReference type="ARBA" id="ARBA00023172"/>
    </source>
</evidence>
<dbReference type="PIRSF" id="PIRSF026991">
    <property type="entry name" value="Mnd1"/>
    <property type="match status" value="1"/>
</dbReference>
<dbReference type="PANTHER" id="PTHR31398:SF0">
    <property type="entry name" value="MEIOTIC NUCLEAR DIVISION PROTEIN 1 HOMOLOG"/>
    <property type="match status" value="1"/>
</dbReference>
<keyword evidence="5" id="KW-0233">DNA recombination</keyword>
<dbReference type="Pfam" id="PF18517">
    <property type="entry name" value="LZ3wCH"/>
    <property type="match status" value="1"/>
</dbReference>
<evidence type="ECO:0000256" key="3">
    <source>
        <dbReference type="ARBA" id="ARBA00013726"/>
    </source>
</evidence>
<evidence type="ECO:0000259" key="9">
    <source>
        <dbReference type="Pfam" id="PF03962"/>
    </source>
</evidence>
<gene>
    <name evidence="11" type="ORF">g.14829</name>
</gene>
<comment type="subcellular location">
    <subcellularLocation>
        <location evidence="1">Nucleus</location>
    </subcellularLocation>
</comment>
<dbReference type="GO" id="GO:0003690">
    <property type="term" value="F:double-stranded DNA binding"/>
    <property type="evidence" value="ECO:0007669"/>
    <property type="project" value="InterPro"/>
</dbReference>
<evidence type="ECO:0000256" key="1">
    <source>
        <dbReference type="ARBA" id="ARBA00004123"/>
    </source>
</evidence>
<name>A0A1B6HSJ7_9HEMI</name>
<proteinExistence type="inferred from homology"/>
<feature type="domain" description="Leucine zipper with capping helix" evidence="10">
    <location>
        <begin position="156"/>
        <end position="210"/>
    </location>
</feature>
<keyword evidence="6" id="KW-0539">Nucleus</keyword>
<evidence type="ECO:0000256" key="2">
    <source>
        <dbReference type="ARBA" id="ARBA00005981"/>
    </source>
</evidence>
<evidence type="ECO:0000256" key="8">
    <source>
        <dbReference type="SAM" id="Coils"/>
    </source>
</evidence>
<dbReference type="Pfam" id="PF03962">
    <property type="entry name" value="Mnd1"/>
    <property type="match status" value="1"/>
</dbReference>
<dbReference type="InterPro" id="IPR005647">
    <property type="entry name" value="Mnd1"/>
</dbReference>
<dbReference type="InterPro" id="IPR040661">
    <property type="entry name" value="LZ3wCH"/>
</dbReference>
<dbReference type="EMBL" id="GECU01030048">
    <property type="protein sequence ID" value="JAS77658.1"/>
    <property type="molecule type" value="Transcribed_RNA"/>
</dbReference>
<evidence type="ECO:0000259" key="10">
    <source>
        <dbReference type="Pfam" id="PF18517"/>
    </source>
</evidence>
<organism evidence="11">
    <name type="scientific">Homalodisca liturata</name>
    <dbReference type="NCBI Taxonomy" id="320908"/>
    <lineage>
        <taxon>Eukaryota</taxon>
        <taxon>Metazoa</taxon>
        <taxon>Ecdysozoa</taxon>
        <taxon>Arthropoda</taxon>
        <taxon>Hexapoda</taxon>
        <taxon>Insecta</taxon>
        <taxon>Pterygota</taxon>
        <taxon>Neoptera</taxon>
        <taxon>Paraneoptera</taxon>
        <taxon>Hemiptera</taxon>
        <taxon>Auchenorrhyncha</taxon>
        <taxon>Membracoidea</taxon>
        <taxon>Cicadellidae</taxon>
        <taxon>Cicadellinae</taxon>
        <taxon>Proconiini</taxon>
        <taxon>Homalodisca</taxon>
    </lineage>
</organism>
<evidence type="ECO:0000256" key="4">
    <source>
        <dbReference type="ARBA" id="ARBA00023054"/>
    </source>
</evidence>
<dbReference type="AlphaFoldDB" id="A0A1B6HSJ7"/>